<evidence type="ECO:0000313" key="3">
    <source>
        <dbReference type="Proteomes" id="UP000176951"/>
    </source>
</evidence>
<name>A0A1G2PX31_9BACT</name>
<proteinExistence type="predicted"/>
<accession>A0A1G2PX31</accession>
<reference evidence="2 3" key="1">
    <citation type="journal article" date="2016" name="Nat. Commun.">
        <title>Thousands of microbial genomes shed light on interconnected biogeochemical processes in an aquifer system.</title>
        <authorList>
            <person name="Anantharaman K."/>
            <person name="Brown C.T."/>
            <person name="Hug L.A."/>
            <person name="Sharon I."/>
            <person name="Castelle C.J."/>
            <person name="Probst A.J."/>
            <person name="Thomas B.C."/>
            <person name="Singh A."/>
            <person name="Wilkins M.J."/>
            <person name="Karaoz U."/>
            <person name="Brodie E.L."/>
            <person name="Williams K.H."/>
            <person name="Hubbard S.S."/>
            <person name="Banfield J.F."/>
        </authorList>
    </citation>
    <scope>NUCLEOTIDE SEQUENCE [LARGE SCALE GENOMIC DNA]</scope>
</reference>
<sequence length="60" mass="6504">MIPPKAGSLEVDILGLYTMRIILMLIIGAILASLIYGFLSGEGFNPVPALIREANNFLNK</sequence>
<keyword evidence="1" id="KW-0812">Transmembrane</keyword>
<feature type="transmembrane region" description="Helical" evidence="1">
    <location>
        <begin position="21"/>
        <end position="39"/>
    </location>
</feature>
<keyword evidence="1" id="KW-0472">Membrane</keyword>
<evidence type="ECO:0000313" key="2">
    <source>
        <dbReference type="EMBL" id="OHA52142.1"/>
    </source>
</evidence>
<protein>
    <submittedName>
        <fullName evidence="2">Uncharacterized protein</fullName>
    </submittedName>
</protein>
<comment type="caution">
    <text evidence="2">The sequence shown here is derived from an EMBL/GenBank/DDBJ whole genome shotgun (WGS) entry which is preliminary data.</text>
</comment>
<keyword evidence="1" id="KW-1133">Transmembrane helix</keyword>
<evidence type="ECO:0000256" key="1">
    <source>
        <dbReference type="SAM" id="Phobius"/>
    </source>
</evidence>
<dbReference type="Proteomes" id="UP000176951">
    <property type="component" value="Unassembled WGS sequence"/>
</dbReference>
<gene>
    <name evidence="2" type="ORF">A3A97_04500</name>
</gene>
<dbReference type="EMBL" id="MHSW01000012">
    <property type="protein sequence ID" value="OHA52142.1"/>
    <property type="molecule type" value="Genomic_DNA"/>
</dbReference>
<organism evidence="2 3">
    <name type="scientific">Candidatus Terrybacteria bacterium RIFCSPLOWO2_01_FULL_40_23</name>
    <dbReference type="NCBI Taxonomy" id="1802366"/>
    <lineage>
        <taxon>Bacteria</taxon>
        <taxon>Candidatus Terryibacteriota</taxon>
    </lineage>
</organism>
<dbReference type="AlphaFoldDB" id="A0A1G2PX31"/>